<evidence type="ECO:0008006" key="4">
    <source>
        <dbReference type="Google" id="ProtNLM"/>
    </source>
</evidence>
<reference evidence="2 3" key="1">
    <citation type="submission" date="2019-08" db="EMBL/GenBank/DDBJ databases">
        <title>Genomes of Antarctic Bizionia species.</title>
        <authorList>
            <person name="Bowman J.P."/>
        </authorList>
    </citation>
    <scope>NUCLEOTIDE SEQUENCE [LARGE SCALE GENOMIC DNA]</scope>
    <source>
        <strain evidence="2 3">APA-1</strain>
    </source>
</reference>
<comment type="caution">
    <text evidence="2">The sequence shown here is derived from an EMBL/GenBank/DDBJ whole genome shotgun (WGS) entry which is preliminary data.</text>
</comment>
<evidence type="ECO:0000256" key="1">
    <source>
        <dbReference type="SAM" id="SignalP"/>
    </source>
</evidence>
<dbReference type="AlphaFoldDB" id="A0A5D0R332"/>
<dbReference type="RefSeq" id="WP_066253684.1">
    <property type="nucleotide sequence ID" value="NZ_VSKL01000001.1"/>
</dbReference>
<organism evidence="2 3">
    <name type="scientific">Bizionia algoritergicola</name>
    <dbReference type="NCBI Taxonomy" id="291187"/>
    <lineage>
        <taxon>Bacteria</taxon>
        <taxon>Pseudomonadati</taxon>
        <taxon>Bacteroidota</taxon>
        <taxon>Flavobacteriia</taxon>
        <taxon>Flavobacteriales</taxon>
        <taxon>Flavobacteriaceae</taxon>
        <taxon>Bizionia</taxon>
    </lineage>
</organism>
<feature type="signal peptide" evidence="1">
    <location>
        <begin position="1"/>
        <end position="20"/>
    </location>
</feature>
<proteinExistence type="predicted"/>
<dbReference type="Gene3D" id="3.90.930.1">
    <property type="match status" value="1"/>
</dbReference>
<dbReference type="Proteomes" id="UP000324358">
    <property type="component" value="Unassembled WGS sequence"/>
</dbReference>
<sequence>MKKYLVIAVCILFASCSSDDDSNTDNSSQDNAPSGALIKVEVYQVFSETNTTASYFFNSNGRVSKLHSKAVNSNGEAEYITSFAYNSNNQIWKSTTEYNGSIDYTEFTFNNGLITSSYRYRNNGDILRALYDYNTSNQLISKEHFNADNILAATTDITFFTDGNIESTYFERDDGGIKGYTYEFDNKNNPQYEIFENQEIGKVDGINLNNVTKSYYSNDSSGATIDTTIEYTYNERGYPLTSNEYSQSGTLTAQVTYTYQE</sequence>
<keyword evidence="3" id="KW-1185">Reference proteome</keyword>
<name>A0A5D0R332_9FLAO</name>
<dbReference type="EMBL" id="VSKL01000001">
    <property type="protein sequence ID" value="TYB75028.1"/>
    <property type="molecule type" value="Genomic_DNA"/>
</dbReference>
<gene>
    <name evidence="2" type="ORF">ES675_02525</name>
</gene>
<dbReference type="OrthoDB" id="1376969at2"/>
<dbReference type="PROSITE" id="PS51257">
    <property type="entry name" value="PROKAR_LIPOPROTEIN"/>
    <property type="match status" value="1"/>
</dbReference>
<evidence type="ECO:0000313" key="2">
    <source>
        <dbReference type="EMBL" id="TYB75028.1"/>
    </source>
</evidence>
<evidence type="ECO:0000313" key="3">
    <source>
        <dbReference type="Proteomes" id="UP000324358"/>
    </source>
</evidence>
<accession>A0A5D0R332</accession>
<keyword evidence="1" id="KW-0732">Signal</keyword>
<feature type="chain" id="PRO_5022663093" description="YD repeat-containing protein" evidence="1">
    <location>
        <begin position="21"/>
        <end position="261"/>
    </location>
</feature>
<protein>
    <recommendedName>
        <fullName evidence="4">YD repeat-containing protein</fullName>
    </recommendedName>
</protein>